<feature type="transmembrane region" description="Helical" evidence="7">
    <location>
        <begin position="63"/>
        <end position="85"/>
    </location>
</feature>
<dbReference type="Gene3D" id="1.20.120.1770">
    <property type="match status" value="1"/>
</dbReference>
<dbReference type="SMART" id="SM00665">
    <property type="entry name" value="B561"/>
    <property type="match status" value="1"/>
</dbReference>
<evidence type="ECO:0000256" key="8">
    <source>
        <dbReference type="SAM" id="SignalP"/>
    </source>
</evidence>
<feature type="transmembrane region" description="Helical" evidence="7">
    <location>
        <begin position="171"/>
        <end position="191"/>
    </location>
</feature>
<dbReference type="PANTHER" id="PTHR47797">
    <property type="entry name" value="DEHYDROGENASE, PUTATIVE (AFU_ORTHOLOGUE AFUA_8G05805)-RELATED"/>
    <property type="match status" value="1"/>
</dbReference>
<feature type="signal peptide" evidence="8">
    <location>
        <begin position="1"/>
        <end position="25"/>
    </location>
</feature>
<comment type="subcellular location">
    <subcellularLocation>
        <location evidence="1">Membrane</location>
    </subcellularLocation>
</comment>
<dbReference type="AlphaFoldDB" id="A0A8H3F0T8"/>
<keyword evidence="4" id="KW-0249">Electron transport</keyword>
<evidence type="ECO:0000256" key="3">
    <source>
        <dbReference type="ARBA" id="ARBA00022692"/>
    </source>
</evidence>
<accession>A0A8H3F0T8</accession>
<keyword evidence="11" id="KW-1185">Reference proteome</keyword>
<comment type="caution">
    <text evidence="10">The sequence shown here is derived from an EMBL/GenBank/DDBJ whole genome shotgun (WGS) entry which is preliminary data.</text>
</comment>
<name>A0A8H3F0T8_9LECA</name>
<feature type="transmembrane region" description="Helical" evidence="7">
    <location>
        <begin position="92"/>
        <end position="117"/>
    </location>
</feature>
<evidence type="ECO:0000313" key="11">
    <source>
        <dbReference type="Proteomes" id="UP000664534"/>
    </source>
</evidence>
<sequence length="248" mass="26759">MTRFLDNMKLSALATAIAFAAMASAQESGGSSSAASAGAAQQAAEAAELKELAPLFAKLHKMTMAHGTIMCLAFVIFFPAGSFVIRLGKFKGAIYVHAAIQMFAYMMAIAGMGMGSWIAHAPKKLGRRTLFHEYHPIIGYTIIAALVFQPALGALHHAVYVREGRRSIWSYLHVWWGRIVLTLAIIQGGLGLRFANNTHGGKIAYGVVAGLVWISWLGVAVWHDTKKAKTQTVVEKRSDSEEMTPIGG</sequence>
<protein>
    <recommendedName>
        <fullName evidence="9">Cytochrome b561 domain-containing protein</fullName>
    </recommendedName>
</protein>
<evidence type="ECO:0000256" key="7">
    <source>
        <dbReference type="SAM" id="Phobius"/>
    </source>
</evidence>
<keyword evidence="8" id="KW-0732">Signal</keyword>
<organism evidence="10 11">
    <name type="scientific">Imshaugia aleurites</name>
    <dbReference type="NCBI Taxonomy" id="172621"/>
    <lineage>
        <taxon>Eukaryota</taxon>
        <taxon>Fungi</taxon>
        <taxon>Dikarya</taxon>
        <taxon>Ascomycota</taxon>
        <taxon>Pezizomycotina</taxon>
        <taxon>Lecanoromycetes</taxon>
        <taxon>OSLEUM clade</taxon>
        <taxon>Lecanoromycetidae</taxon>
        <taxon>Lecanorales</taxon>
        <taxon>Lecanorineae</taxon>
        <taxon>Parmeliaceae</taxon>
        <taxon>Imshaugia</taxon>
    </lineage>
</organism>
<feature type="transmembrane region" description="Helical" evidence="7">
    <location>
        <begin position="137"/>
        <end position="159"/>
    </location>
</feature>
<keyword evidence="6 7" id="KW-0472">Membrane</keyword>
<evidence type="ECO:0000256" key="5">
    <source>
        <dbReference type="ARBA" id="ARBA00022989"/>
    </source>
</evidence>
<evidence type="ECO:0000256" key="2">
    <source>
        <dbReference type="ARBA" id="ARBA00022448"/>
    </source>
</evidence>
<evidence type="ECO:0000256" key="1">
    <source>
        <dbReference type="ARBA" id="ARBA00004370"/>
    </source>
</evidence>
<feature type="transmembrane region" description="Helical" evidence="7">
    <location>
        <begin position="203"/>
        <end position="222"/>
    </location>
</feature>
<proteinExistence type="predicted"/>
<evidence type="ECO:0000256" key="6">
    <source>
        <dbReference type="ARBA" id="ARBA00023136"/>
    </source>
</evidence>
<dbReference type="GO" id="GO:0016020">
    <property type="term" value="C:membrane"/>
    <property type="evidence" value="ECO:0007669"/>
    <property type="project" value="UniProtKB-SubCell"/>
</dbReference>
<keyword evidence="3 7" id="KW-0812">Transmembrane</keyword>
<feature type="chain" id="PRO_5034123146" description="Cytochrome b561 domain-containing protein" evidence="8">
    <location>
        <begin position="26"/>
        <end position="248"/>
    </location>
</feature>
<gene>
    <name evidence="10" type="ORF">IMSHALPRED_002945</name>
</gene>
<evidence type="ECO:0000259" key="9">
    <source>
        <dbReference type="SMART" id="SM00665"/>
    </source>
</evidence>
<dbReference type="InterPro" id="IPR006593">
    <property type="entry name" value="Cyt_b561/ferric_Rdtase_TM"/>
</dbReference>
<keyword evidence="2" id="KW-0813">Transport</keyword>
<dbReference type="CDD" id="cd08760">
    <property type="entry name" value="Cyt_b561_FRRS1_like"/>
    <property type="match status" value="1"/>
</dbReference>
<dbReference type="PANTHER" id="PTHR47797:SF1">
    <property type="entry name" value="CYTOCHROME B561 DOMAIN-CONTAINING PROTEIN-RELATED"/>
    <property type="match status" value="1"/>
</dbReference>
<evidence type="ECO:0000313" key="10">
    <source>
        <dbReference type="EMBL" id="CAF9916024.1"/>
    </source>
</evidence>
<feature type="domain" description="Cytochrome b561" evidence="9">
    <location>
        <begin position="65"/>
        <end position="192"/>
    </location>
</feature>
<dbReference type="OrthoDB" id="19261at2759"/>
<evidence type="ECO:0000256" key="4">
    <source>
        <dbReference type="ARBA" id="ARBA00022982"/>
    </source>
</evidence>
<dbReference type="Proteomes" id="UP000664534">
    <property type="component" value="Unassembled WGS sequence"/>
</dbReference>
<reference evidence="10" key="1">
    <citation type="submission" date="2021-03" db="EMBL/GenBank/DDBJ databases">
        <authorList>
            <person name="Tagirdzhanova G."/>
        </authorList>
    </citation>
    <scope>NUCLEOTIDE SEQUENCE</scope>
</reference>
<dbReference type="EMBL" id="CAJPDT010000016">
    <property type="protein sequence ID" value="CAF9916024.1"/>
    <property type="molecule type" value="Genomic_DNA"/>
</dbReference>
<keyword evidence="5 7" id="KW-1133">Transmembrane helix</keyword>